<evidence type="ECO:0000256" key="2">
    <source>
        <dbReference type="SAM" id="SignalP"/>
    </source>
</evidence>
<dbReference type="Proteomes" id="UP000430634">
    <property type="component" value="Unassembled WGS sequence"/>
</dbReference>
<proteinExistence type="predicted"/>
<feature type="signal peptide" evidence="2">
    <location>
        <begin position="1"/>
        <end position="26"/>
    </location>
</feature>
<keyword evidence="6" id="KW-1185">Reference proteome</keyword>
<organism evidence="4 5">
    <name type="scientific">Pseudoduganella buxea</name>
    <dbReference type="NCBI Taxonomy" id="1949069"/>
    <lineage>
        <taxon>Bacteria</taxon>
        <taxon>Pseudomonadati</taxon>
        <taxon>Pseudomonadota</taxon>
        <taxon>Betaproteobacteria</taxon>
        <taxon>Burkholderiales</taxon>
        <taxon>Oxalobacteraceae</taxon>
        <taxon>Telluria group</taxon>
        <taxon>Pseudoduganella</taxon>
    </lineage>
</organism>
<dbReference type="AlphaFoldDB" id="A0A6I3SZ93"/>
<evidence type="ECO:0000313" key="6">
    <source>
        <dbReference type="Proteomes" id="UP000622638"/>
    </source>
</evidence>
<feature type="transmembrane region" description="Helical" evidence="1">
    <location>
        <begin position="174"/>
        <end position="192"/>
    </location>
</feature>
<reference evidence="6" key="2">
    <citation type="journal article" date="2019" name="Int. J. Syst. Evol. Microbiol.">
        <title>The Global Catalogue of Microorganisms (GCM) 10K type strain sequencing project: providing services to taxonomists for standard genome sequencing and annotation.</title>
        <authorList>
            <consortium name="The Broad Institute Genomics Platform"/>
            <consortium name="The Broad Institute Genome Sequencing Center for Infectious Disease"/>
            <person name="Wu L."/>
            <person name="Ma J."/>
        </authorList>
    </citation>
    <scope>NUCLEOTIDE SEQUENCE [LARGE SCALE GENOMIC DNA]</scope>
    <source>
        <strain evidence="6">CGMCC 1.15931</strain>
    </source>
</reference>
<dbReference type="OrthoDB" id="9808192at2"/>
<feature type="transmembrane region" description="Helical" evidence="1">
    <location>
        <begin position="67"/>
        <end position="86"/>
    </location>
</feature>
<evidence type="ECO:0000313" key="3">
    <source>
        <dbReference type="EMBL" id="GGC10735.1"/>
    </source>
</evidence>
<evidence type="ECO:0000313" key="4">
    <source>
        <dbReference type="EMBL" id="MTV54414.1"/>
    </source>
</evidence>
<comment type="caution">
    <text evidence="4">The sequence shown here is derived from an EMBL/GenBank/DDBJ whole genome shotgun (WGS) entry which is preliminary data.</text>
</comment>
<evidence type="ECO:0000256" key="1">
    <source>
        <dbReference type="SAM" id="Phobius"/>
    </source>
</evidence>
<sequence length="194" mass="19201">MTFNSSPAARGAATLALLAWSGAAMAHPGHPEGALAGLLHPLTGLDHVLAMLAVGLWARQLGGQARWLLPASFVAFLAVGGALGMAGVGLPLVEAGIVTSVLILGVLIGFAVNMAALPAAAIVGAFALFHGFAHGLEMPQAGSAWTYAAGFIAASAALHGAGLWLGRFAPARGAWLRGSGAAISLAGVWLALGA</sequence>
<feature type="transmembrane region" description="Helical" evidence="1">
    <location>
        <begin position="145"/>
        <end position="165"/>
    </location>
</feature>
<feature type="chain" id="PRO_5026137442" evidence="2">
    <location>
        <begin position="27"/>
        <end position="194"/>
    </location>
</feature>
<dbReference type="Proteomes" id="UP000622638">
    <property type="component" value="Unassembled WGS sequence"/>
</dbReference>
<dbReference type="Pfam" id="PF04955">
    <property type="entry name" value="HupE_UreJ"/>
    <property type="match status" value="1"/>
</dbReference>
<reference evidence="3" key="4">
    <citation type="submission" date="2024-05" db="EMBL/GenBank/DDBJ databases">
        <authorList>
            <person name="Sun Q."/>
            <person name="Zhou Y."/>
        </authorList>
    </citation>
    <scope>NUCLEOTIDE SEQUENCE</scope>
    <source>
        <strain evidence="3">CGMCC 1.15931</strain>
    </source>
</reference>
<evidence type="ECO:0000313" key="5">
    <source>
        <dbReference type="Proteomes" id="UP000430634"/>
    </source>
</evidence>
<reference evidence="3" key="1">
    <citation type="journal article" date="2014" name="Int. J. Syst. Evol. Microbiol.">
        <title>Complete genome of a new Firmicutes species belonging to the dominant human colonic microbiota ('Ruminococcus bicirculans') reveals two chromosomes and a selective capacity to utilize plant glucans.</title>
        <authorList>
            <consortium name="NISC Comparative Sequencing Program"/>
            <person name="Wegmann U."/>
            <person name="Louis P."/>
            <person name="Goesmann A."/>
            <person name="Henrissat B."/>
            <person name="Duncan S.H."/>
            <person name="Flint H.J."/>
        </authorList>
    </citation>
    <scope>NUCLEOTIDE SEQUENCE</scope>
    <source>
        <strain evidence="3">CGMCC 1.15931</strain>
    </source>
</reference>
<keyword evidence="2" id="KW-0732">Signal</keyword>
<keyword evidence="1" id="KW-0812">Transmembrane</keyword>
<keyword evidence="1" id="KW-0472">Membrane</keyword>
<name>A0A6I3SZ93_9BURK</name>
<dbReference type="InterPro" id="IPR007038">
    <property type="entry name" value="HupE_UreJ"/>
</dbReference>
<accession>A0A6I3SZ93</accession>
<dbReference type="PIRSF" id="PIRSF016919">
    <property type="entry name" value="HupE_UreJ"/>
    <property type="match status" value="1"/>
</dbReference>
<keyword evidence="1" id="KW-1133">Transmembrane helix</keyword>
<protein>
    <submittedName>
        <fullName evidence="3 4">Urease accessory protein</fullName>
    </submittedName>
</protein>
<feature type="transmembrane region" description="Helical" evidence="1">
    <location>
        <begin position="115"/>
        <end position="133"/>
    </location>
</feature>
<gene>
    <name evidence="3" type="ORF">GCM10011572_35180</name>
    <name evidence="4" type="ORF">GM672_16910</name>
</gene>
<dbReference type="EMBL" id="BMKG01000015">
    <property type="protein sequence ID" value="GGC10735.1"/>
    <property type="molecule type" value="Genomic_DNA"/>
</dbReference>
<dbReference type="RefSeq" id="WP_155471708.1">
    <property type="nucleotide sequence ID" value="NZ_BMKG01000015.1"/>
</dbReference>
<dbReference type="EMBL" id="WNKZ01000050">
    <property type="protein sequence ID" value="MTV54414.1"/>
    <property type="molecule type" value="Genomic_DNA"/>
</dbReference>
<reference evidence="4 5" key="3">
    <citation type="submission" date="2019-11" db="EMBL/GenBank/DDBJ databases">
        <title>Type strains purchased from KCTC, JCM and DSMZ.</title>
        <authorList>
            <person name="Lu H."/>
        </authorList>
    </citation>
    <scope>NUCLEOTIDE SEQUENCE [LARGE SCALE GENOMIC DNA]</scope>
    <source>
        <strain evidence="4 5">KCTC 52429</strain>
    </source>
</reference>